<dbReference type="InterPro" id="IPR043502">
    <property type="entry name" value="DNA/RNA_pol_sf"/>
</dbReference>
<dbReference type="Proteomes" id="UP000320806">
    <property type="component" value="Unassembled WGS sequence"/>
</dbReference>
<keyword evidence="1" id="KW-0227">DNA damage</keyword>
<feature type="region of interest" description="Disordered" evidence="2">
    <location>
        <begin position="439"/>
        <end position="470"/>
    </location>
</feature>
<feature type="domain" description="UmuC" evidence="3">
    <location>
        <begin position="44"/>
        <end position="155"/>
    </location>
</feature>
<dbReference type="RefSeq" id="WP_170221972.1">
    <property type="nucleotide sequence ID" value="NZ_BAABCI010000001.1"/>
</dbReference>
<dbReference type="GO" id="GO:0003684">
    <property type="term" value="F:damaged DNA binding"/>
    <property type="evidence" value="ECO:0007669"/>
    <property type="project" value="InterPro"/>
</dbReference>
<dbReference type="InterPro" id="IPR001126">
    <property type="entry name" value="UmuC"/>
</dbReference>
<evidence type="ECO:0000256" key="2">
    <source>
        <dbReference type="SAM" id="MobiDB-lite"/>
    </source>
</evidence>
<dbReference type="InterPro" id="IPR017961">
    <property type="entry name" value="DNA_pol_Y-fam_little_finger"/>
</dbReference>
<dbReference type="InterPro" id="IPR050356">
    <property type="entry name" value="SulA_CellDiv_inhibitor"/>
</dbReference>
<protein>
    <submittedName>
        <fullName evidence="5">Protein ImuB</fullName>
    </submittedName>
</protein>
<sequence length="526" mass="58487">MTASIPLSTRPARALVVWCPNWSIEAVRRSMGSAAPSAFALVRAGRLVAVCETAAQEAVTVGLRVREAQVRCPNLVVLQHDPALDERHFAPVLRAVEKLVPHMQVLRPGTIAMRIAGASRFYGSEDAVVESLFDQLSDTDVPDARIAVAEGLFAAEQAAYATTPERPFVNLSADDTHRFLRTLPVEAVAQEVDQLDLAKTLRRIGIRNLGAFARLPRQQVHARFGEGGLRAHRLASGQDAPLLRTSPVPTDLSVRAVCDPPATDTTTITHWVRVHCEQLTERLRRAGQVCHEIRVELRTEAGVVHERRWRHTWPFGVDDMVERVRWQLDDFDAEQQTRFDAISSVAVAAESPTAASEHAQGLWGERPDRHIVHALTSLQHELGHSGVCSATLVGGRLLHERQAIRPWGDAAPAQARLEQPWPGTVPGPAPATVFRRARPAEVSTDDGEAVGVDSRGNLSRPPTHWRPAHDRSPRRRIVAWNGPWPLRQHWWQKPLQVNRFQIIDDASQAWLLIAAPNGWWIEARYD</sequence>
<dbReference type="PANTHER" id="PTHR35369">
    <property type="entry name" value="BLR3025 PROTEIN-RELATED"/>
    <property type="match status" value="1"/>
</dbReference>
<feature type="domain" description="DNA polymerase Y-family little finger" evidence="4">
    <location>
        <begin position="256"/>
        <end position="310"/>
    </location>
</feature>
<evidence type="ECO:0000313" key="5">
    <source>
        <dbReference type="EMBL" id="TQJ15714.1"/>
    </source>
</evidence>
<accession>A0A542EKD4</accession>
<dbReference type="AlphaFoldDB" id="A0A542EKD4"/>
<dbReference type="Pfam" id="PF11799">
    <property type="entry name" value="IMS_C"/>
    <property type="match status" value="1"/>
</dbReference>
<organism evidence="5 6">
    <name type="scientific">Yimella lutea</name>
    <dbReference type="NCBI Taxonomy" id="587872"/>
    <lineage>
        <taxon>Bacteria</taxon>
        <taxon>Bacillati</taxon>
        <taxon>Actinomycetota</taxon>
        <taxon>Actinomycetes</taxon>
        <taxon>Micrococcales</taxon>
        <taxon>Dermacoccaceae</taxon>
        <taxon>Yimella</taxon>
    </lineage>
</organism>
<dbReference type="CDD" id="cd03468">
    <property type="entry name" value="PolY_like"/>
    <property type="match status" value="1"/>
</dbReference>
<proteinExistence type="predicted"/>
<keyword evidence="6" id="KW-1185">Reference proteome</keyword>
<dbReference type="Pfam" id="PF00817">
    <property type="entry name" value="IMS"/>
    <property type="match status" value="1"/>
</dbReference>
<comment type="caution">
    <text evidence="5">The sequence shown here is derived from an EMBL/GenBank/DDBJ whole genome shotgun (WGS) entry which is preliminary data.</text>
</comment>
<gene>
    <name evidence="5" type="ORF">FB459_3273</name>
</gene>
<evidence type="ECO:0000259" key="3">
    <source>
        <dbReference type="Pfam" id="PF00817"/>
    </source>
</evidence>
<dbReference type="GO" id="GO:0006281">
    <property type="term" value="P:DNA repair"/>
    <property type="evidence" value="ECO:0007669"/>
    <property type="project" value="InterPro"/>
</dbReference>
<evidence type="ECO:0000259" key="4">
    <source>
        <dbReference type="Pfam" id="PF11799"/>
    </source>
</evidence>
<dbReference type="SUPFAM" id="SSF56672">
    <property type="entry name" value="DNA/RNA polymerases"/>
    <property type="match status" value="1"/>
</dbReference>
<dbReference type="PANTHER" id="PTHR35369:SF2">
    <property type="entry name" value="BLR3025 PROTEIN"/>
    <property type="match status" value="1"/>
</dbReference>
<evidence type="ECO:0000313" key="6">
    <source>
        <dbReference type="Proteomes" id="UP000320806"/>
    </source>
</evidence>
<dbReference type="EMBL" id="VFMO01000001">
    <property type="protein sequence ID" value="TQJ15714.1"/>
    <property type="molecule type" value="Genomic_DNA"/>
</dbReference>
<reference evidence="5 6" key="1">
    <citation type="submission" date="2019-06" db="EMBL/GenBank/DDBJ databases">
        <title>Sequencing the genomes of 1000 actinobacteria strains.</title>
        <authorList>
            <person name="Klenk H.-P."/>
        </authorList>
    </citation>
    <scope>NUCLEOTIDE SEQUENCE [LARGE SCALE GENOMIC DNA]</scope>
    <source>
        <strain evidence="5 6">DSM 19828</strain>
    </source>
</reference>
<evidence type="ECO:0000256" key="1">
    <source>
        <dbReference type="ARBA" id="ARBA00022763"/>
    </source>
</evidence>
<name>A0A542EKD4_9MICO</name>